<sequence length="820" mass="90713">MPSEQVMDQRSMSPRSSYFLDEVRYPAETQIGFWNSETAHDHQGSKTVPSPLLEKLVPGTEYPQPFLVREQVPNLSLEQQVVTAEKTTNLSMTSWRSVDHGLGTRSNMFVQPTSYFTERNMGSQYENGLFSSSLSEIFSKKMRLSTNDVLFRQSVDAVTSHCHDEEPFESLEEIEAQTIGNLLPDDEDLLSGVNYNLKYNAQPNIGDDIEEFDLFSSGGGMELEGDDCLGSSRNLRISNISGANSNTQQEGLSSSSAGLHPYSEHPSRTLFVRNINSNIEDSELKAVFEQYGDIHTLYTACKHRGFVMISYYDIRAACDAIRALQNKPLGRRNLDIHFSIPKDNPSEKDINQGTLMVFNLDSVSNTDLHETFGVYGEIKEIRENPYKGHHKFIEFYDVRAAEAAFRALNKSDLAGKQIKLEPSGAGSVRMCSTQLVSPEQAGSIPCLQRGSPPNNSTSGSLGPVSHGAITSSCMEIESVQGRNSPLGFGVPISQFMDNRFYRSLPPSVPQRSPSLTNVATAGSQSGLGEPGFAQRKMEFNFQRRPPFHPHSLPEFHDGLACSVPYNSLGTMAANISSRPRGGFANEQIRRVGLNGHTDAVFDSGNGSCPLHGQQYMWSNSNYHSHPSNPMMWPNSHSFVNGVHGQASPQLHGLPRTPSNMLNAVLPIQHHHVGSAPTGNPSLWDRRHGYEGEFHETCGLHAGSIGSARLPGDLDLHHLELNSNIFPHGVGNCMDLSSGSTKVGLHSPQQRHHMFPRRNSMINLPSSFDVGNERVISRRNEVASSQADSKKLYDLDIDLILHGEDTRTTLMIKNIPNKYVK</sequence>
<dbReference type="SMART" id="SM00360">
    <property type="entry name" value="RRM"/>
    <property type="match status" value="2"/>
</dbReference>
<feature type="region of interest" description="Disordered" evidence="4">
    <location>
        <begin position="443"/>
        <end position="464"/>
    </location>
</feature>
<keyword evidence="7" id="KW-1185">Reference proteome</keyword>
<dbReference type="InterPro" id="IPR035979">
    <property type="entry name" value="RBD_domain_sf"/>
</dbReference>
<feature type="domain" description="RRM" evidence="5">
    <location>
        <begin position="353"/>
        <end position="425"/>
    </location>
</feature>
<dbReference type="InterPro" id="IPR000504">
    <property type="entry name" value="RRM_dom"/>
</dbReference>
<dbReference type="FunFam" id="3.30.70.330:FF:000063">
    <property type="entry name" value="MEI2-like protein 5 isoform 2"/>
    <property type="match status" value="1"/>
</dbReference>
<dbReference type="InterPro" id="IPR034453">
    <property type="entry name" value="MEI2-like_RRM1"/>
</dbReference>
<dbReference type="GO" id="GO:0045836">
    <property type="term" value="P:positive regulation of meiotic nuclear division"/>
    <property type="evidence" value="ECO:0007669"/>
    <property type="project" value="UniProtKB-ARBA"/>
</dbReference>
<evidence type="ECO:0000259" key="5">
    <source>
        <dbReference type="PROSITE" id="PS50102"/>
    </source>
</evidence>
<organism evidence="6 7">
    <name type="scientific">Aquilegia coerulea</name>
    <name type="common">Rocky mountain columbine</name>
    <dbReference type="NCBI Taxonomy" id="218851"/>
    <lineage>
        <taxon>Eukaryota</taxon>
        <taxon>Viridiplantae</taxon>
        <taxon>Streptophyta</taxon>
        <taxon>Embryophyta</taxon>
        <taxon>Tracheophyta</taxon>
        <taxon>Spermatophyta</taxon>
        <taxon>Magnoliopsida</taxon>
        <taxon>Ranunculales</taxon>
        <taxon>Ranunculaceae</taxon>
        <taxon>Thalictroideae</taxon>
        <taxon>Aquilegia</taxon>
    </lineage>
</organism>
<evidence type="ECO:0000256" key="4">
    <source>
        <dbReference type="SAM" id="MobiDB-lite"/>
    </source>
</evidence>
<dbReference type="InParanoid" id="A0A2G5C7V2"/>
<evidence type="ECO:0000313" key="7">
    <source>
        <dbReference type="Proteomes" id="UP000230069"/>
    </source>
</evidence>
<feature type="domain" description="RRM" evidence="5">
    <location>
        <begin position="268"/>
        <end position="341"/>
    </location>
</feature>
<reference evidence="6 7" key="1">
    <citation type="submission" date="2017-09" db="EMBL/GenBank/DDBJ databases">
        <title>WGS assembly of Aquilegia coerulea Goldsmith.</title>
        <authorList>
            <person name="Hodges S."/>
            <person name="Kramer E."/>
            <person name="Nordborg M."/>
            <person name="Tomkins J."/>
            <person name="Borevitz J."/>
            <person name="Derieg N."/>
            <person name="Yan J."/>
            <person name="Mihaltcheva S."/>
            <person name="Hayes R.D."/>
            <person name="Rokhsar D."/>
        </authorList>
    </citation>
    <scope>NUCLEOTIDE SEQUENCE [LARGE SCALE GENOMIC DNA]</scope>
    <source>
        <strain evidence="7">cv. Goldsmith</strain>
    </source>
</reference>
<protein>
    <recommendedName>
        <fullName evidence="5">RRM domain-containing protein</fullName>
    </recommendedName>
</protein>
<dbReference type="Pfam" id="PF00076">
    <property type="entry name" value="RRM_1"/>
    <property type="match status" value="2"/>
</dbReference>
<evidence type="ECO:0000256" key="3">
    <source>
        <dbReference type="PROSITE-ProRule" id="PRU00176"/>
    </source>
</evidence>
<dbReference type="PANTHER" id="PTHR23189">
    <property type="entry name" value="RNA RECOGNITION MOTIF-CONTAINING"/>
    <property type="match status" value="1"/>
</dbReference>
<dbReference type="InterPro" id="IPR012677">
    <property type="entry name" value="Nucleotide-bd_a/b_plait_sf"/>
</dbReference>
<feature type="region of interest" description="Disordered" evidence="4">
    <location>
        <begin position="506"/>
        <end position="528"/>
    </location>
</feature>
<evidence type="ECO:0000256" key="2">
    <source>
        <dbReference type="ARBA" id="ARBA00022884"/>
    </source>
</evidence>
<dbReference type="OrthoDB" id="417481at2759"/>
<evidence type="ECO:0000313" key="6">
    <source>
        <dbReference type="EMBL" id="PIA27335.1"/>
    </source>
</evidence>
<dbReference type="FunFam" id="3.30.70.330:FF:000101">
    <property type="entry name" value="Protein MEI2-like 1"/>
    <property type="match status" value="1"/>
</dbReference>
<dbReference type="EMBL" id="KZ305097">
    <property type="protein sequence ID" value="PIA27335.1"/>
    <property type="molecule type" value="Genomic_DNA"/>
</dbReference>
<dbReference type="GO" id="GO:0045927">
    <property type="term" value="P:positive regulation of growth"/>
    <property type="evidence" value="ECO:0007669"/>
    <property type="project" value="UniProtKB-ARBA"/>
</dbReference>
<keyword evidence="2 3" id="KW-0694">RNA-binding</keyword>
<dbReference type="GO" id="GO:0003723">
    <property type="term" value="F:RNA binding"/>
    <property type="evidence" value="ECO:0007669"/>
    <property type="project" value="UniProtKB-UniRule"/>
</dbReference>
<keyword evidence="1" id="KW-0677">Repeat</keyword>
<feature type="compositionally biased region" description="Polar residues" evidence="4">
    <location>
        <begin position="509"/>
        <end position="526"/>
    </location>
</feature>
<evidence type="ECO:0000256" key="1">
    <source>
        <dbReference type="ARBA" id="ARBA00022737"/>
    </source>
</evidence>
<dbReference type="PROSITE" id="PS50102">
    <property type="entry name" value="RRM"/>
    <property type="match status" value="2"/>
</dbReference>
<proteinExistence type="predicted"/>
<dbReference type="Gene3D" id="3.30.70.330">
    <property type="match status" value="2"/>
</dbReference>
<gene>
    <name evidence="6" type="ORF">AQUCO_08000010v1</name>
</gene>
<feature type="compositionally biased region" description="Polar residues" evidence="4">
    <location>
        <begin position="451"/>
        <end position="460"/>
    </location>
</feature>
<dbReference type="CDD" id="cd12524">
    <property type="entry name" value="RRM1_MEI2_like"/>
    <property type="match status" value="1"/>
</dbReference>
<dbReference type="SUPFAM" id="SSF54928">
    <property type="entry name" value="RNA-binding domain, RBD"/>
    <property type="match status" value="1"/>
</dbReference>
<name>A0A2G5C7V2_AQUCA</name>
<accession>A0A2G5C7V2</accession>
<dbReference type="FunCoup" id="A0A2G5C7V2">
    <property type="interactions" value="560"/>
</dbReference>
<dbReference type="Proteomes" id="UP000230069">
    <property type="component" value="Unassembled WGS sequence"/>
</dbReference>
<dbReference type="AlphaFoldDB" id="A0A2G5C7V2"/>